<dbReference type="CDD" id="cd00430">
    <property type="entry name" value="PLPDE_III_AR"/>
    <property type="match status" value="1"/>
</dbReference>
<dbReference type="GO" id="GO:0016881">
    <property type="term" value="F:acid-amino acid ligase activity"/>
    <property type="evidence" value="ECO:0007669"/>
    <property type="project" value="InterPro"/>
</dbReference>
<dbReference type="InterPro" id="IPR036565">
    <property type="entry name" value="Mur-like_cat_sf"/>
</dbReference>
<evidence type="ECO:0000259" key="8">
    <source>
        <dbReference type="SMART" id="SM01005"/>
    </source>
</evidence>
<feature type="binding site" evidence="5 7">
    <location>
        <position position="767"/>
    </location>
    <ligand>
        <name>substrate</name>
    </ligand>
</feature>
<dbReference type="InterPro" id="IPR035911">
    <property type="entry name" value="MurE/MurF_N"/>
</dbReference>
<keyword evidence="3 5" id="KW-0663">Pyridoxal phosphate</keyword>
<reference evidence="9 10" key="1">
    <citation type="submission" date="2016-10" db="EMBL/GenBank/DDBJ databases">
        <authorList>
            <person name="de Groot N.N."/>
        </authorList>
    </citation>
    <scope>NUCLEOTIDE SEQUENCE [LARGE SCALE GENOMIC DNA]</scope>
    <source>
        <strain evidence="9 10">RK1</strain>
    </source>
</reference>
<evidence type="ECO:0000313" key="9">
    <source>
        <dbReference type="EMBL" id="SFI56412.1"/>
    </source>
</evidence>
<dbReference type="EMBL" id="FOQO01000004">
    <property type="protein sequence ID" value="SFI56412.1"/>
    <property type="molecule type" value="Genomic_DNA"/>
</dbReference>
<dbReference type="SUPFAM" id="SSF51419">
    <property type="entry name" value="PLP-binding barrel"/>
    <property type="match status" value="1"/>
</dbReference>
<dbReference type="Gene3D" id="3.90.190.20">
    <property type="entry name" value="Mur ligase, C-terminal domain"/>
    <property type="match status" value="1"/>
</dbReference>
<proteinExistence type="inferred from homology"/>
<keyword evidence="4 5" id="KW-0413">Isomerase</keyword>
<comment type="cofactor">
    <cofactor evidence="2 5 6">
        <name>pyridoxal 5'-phosphate</name>
        <dbReference type="ChEBI" id="CHEBI:597326"/>
    </cofactor>
</comment>
<feature type="active site" description="Proton acceptor; specific for L-alanine" evidence="5">
    <location>
        <position position="718"/>
    </location>
</feature>
<dbReference type="UniPathway" id="UPA00042">
    <property type="reaction ID" value="UER00497"/>
</dbReference>
<feature type="binding site" evidence="5 7">
    <location>
        <position position="590"/>
    </location>
    <ligand>
        <name>substrate</name>
    </ligand>
</feature>
<dbReference type="InterPro" id="IPR000821">
    <property type="entry name" value="Ala_racemase"/>
</dbReference>
<dbReference type="EC" id="5.1.1.1" evidence="5"/>
<comment type="function">
    <text evidence="5">Catalyzes the interconversion of L-alanine and D-alanine. May also act on other amino acids.</text>
</comment>
<dbReference type="Proteomes" id="UP000198670">
    <property type="component" value="Unassembled WGS sequence"/>
</dbReference>
<gene>
    <name evidence="9" type="ORF">SAMN05444682_104353</name>
</gene>
<dbReference type="Pfam" id="PF00842">
    <property type="entry name" value="Ala_racemase_C"/>
    <property type="match status" value="1"/>
</dbReference>
<dbReference type="Gene3D" id="3.40.1190.10">
    <property type="entry name" value="Mur-like, catalytic domain"/>
    <property type="match status" value="1"/>
</dbReference>
<dbReference type="GO" id="GO:0030632">
    <property type="term" value="P:D-alanine biosynthetic process"/>
    <property type="evidence" value="ECO:0007669"/>
    <property type="project" value="UniProtKB-UniRule"/>
</dbReference>
<evidence type="ECO:0000256" key="7">
    <source>
        <dbReference type="PIRSR" id="PIRSR600821-52"/>
    </source>
</evidence>
<dbReference type="PANTHER" id="PTHR30511:SF0">
    <property type="entry name" value="ALANINE RACEMASE, CATABOLIC-RELATED"/>
    <property type="match status" value="1"/>
</dbReference>
<dbReference type="SUPFAM" id="SSF53244">
    <property type="entry name" value="MurD-like peptide ligases, peptide-binding domain"/>
    <property type="match status" value="1"/>
</dbReference>
<dbReference type="SMART" id="SM01005">
    <property type="entry name" value="Ala_racemase_C"/>
    <property type="match status" value="1"/>
</dbReference>
<dbReference type="InterPro" id="IPR029066">
    <property type="entry name" value="PLP-binding_barrel"/>
</dbReference>
<dbReference type="GO" id="GO:0030170">
    <property type="term" value="F:pyridoxal phosphate binding"/>
    <property type="evidence" value="ECO:0007669"/>
    <property type="project" value="UniProtKB-UniRule"/>
</dbReference>
<dbReference type="InterPro" id="IPR001608">
    <property type="entry name" value="Ala_racemase_N"/>
</dbReference>
<dbReference type="InterPro" id="IPR011079">
    <property type="entry name" value="Ala_racemase_C"/>
</dbReference>
<dbReference type="OrthoDB" id="9801978at2"/>
<evidence type="ECO:0000256" key="6">
    <source>
        <dbReference type="PIRSR" id="PIRSR600821-50"/>
    </source>
</evidence>
<dbReference type="FunFam" id="3.20.20.10:FF:000002">
    <property type="entry name" value="Alanine racemase"/>
    <property type="match status" value="1"/>
</dbReference>
<dbReference type="SUPFAM" id="SSF63418">
    <property type="entry name" value="MurE/MurF N-terminal domain"/>
    <property type="match status" value="1"/>
</dbReference>
<dbReference type="SUPFAM" id="SSF50621">
    <property type="entry name" value="Alanine racemase C-terminal domain-like"/>
    <property type="match status" value="1"/>
</dbReference>
<evidence type="ECO:0000256" key="3">
    <source>
        <dbReference type="ARBA" id="ARBA00022898"/>
    </source>
</evidence>
<dbReference type="Gene3D" id="3.20.20.10">
    <property type="entry name" value="Alanine racemase"/>
    <property type="match status" value="1"/>
</dbReference>
<feature type="modified residue" description="N6-(pyridoxal phosphate)lysine" evidence="5 6">
    <location>
        <position position="492"/>
    </location>
</feature>
<dbReference type="SUPFAM" id="SSF53623">
    <property type="entry name" value="MurD-like peptide ligases, catalytic domain"/>
    <property type="match status" value="1"/>
</dbReference>
<dbReference type="Pfam" id="PF08245">
    <property type="entry name" value="Mur_ligase_M"/>
    <property type="match status" value="1"/>
</dbReference>
<comment type="similarity">
    <text evidence="5">Belongs to the alanine racemase family.</text>
</comment>
<dbReference type="GO" id="GO:0005829">
    <property type="term" value="C:cytosol"/>
    <property type="evidence" value="ECO:0007669"/>
    <property type="project" value="TreeGrafter"/>
</dbReference>
<comment type="catalytic activity">
    <reaction evidence="1 5">
        <text>L-alanine = D-alanine</text>
        <dbReference type="Rhea" id="RHEA:20249"/>
        <dbReference type="ChEBI" id="CHEBI:57416"/>
        <dbReference type="ChEBI" id="CHEBI:57972"/>
        <dbReference type="EC" id="5.1.1.1"/>
    </reaction>
</comment>
<evidence type="ECO:0000313" key="10">
    <source>
        <dbReference type="Proteomes" id="UP000198670"/>
    </source>
</evidence>
<dbReference type="Gene3D" id="2.40.37.10">
    <property type="entry name" value="Lyase, Ornithine Decarboxylase, Chain A, domain 1"/>
    <property type="match status" value="1"/>
</dbReference>
<accession>A0A1I3J834</accession>
<sequence length="820" mass="90759">MDIDERLYTIRQISALIPTVRISIADDTATVATLLFDSRKLSDTVHGLFFALEGRRDGHVYISDAYAQGVRNFVVAESKVDVSAFPDANFLVVQDTLEALQTLAARHRDRFMHPVIGITGSNGKTVVKEWLVQLLSPEYHIARSPKSYNSQIGVALSLWQLDGTSDLAIIEAGISRPNEMGALQRMIRPDIAVLTNIGSAHDEGFSSIDEKITEKLKLFEGAKIAVFPPVHLRGIPMPTAKQQLTWGVDEGKLRVTAHQLLDGNRCRIHARYQNEELTVIIPFTDAAARENAVCCWAVMLAMGYEQKVISERMVLLQPVEMRLEMKKGINQCTVIDDSYSNDLSSLAIALDFLQQQQQHTKLTLVLSDIPSATFYEDNIYEKVSTLLKNSGISRLITIGPTLLKHASKFAFLTHEAFLDTQSFLSEFPSLTFQDEAILLKGARKYAFERISRLLTAKSHDTVLEINLNAVEHNLNQYKSLLSPSVKLMVMVKAFSYGSGSFEVANLLQFNKVDYLAVAYVDEGVELRKAGIQLPIMVMSPRPTSFDALLAHRLEPEIYSFAILTDFVGVLIERGLSDYPIHLKLDTGMHRLGFSIQDIDLLINYLKDTSAVKVQSIFSHLAAAGTPVHDSFTETQLASFGEFAERLSTTLGYPVIRHIANTAGIQRWPQAHLDMVRLGIGLYGIGNEGGQMLFLQPASSLKTTVIQTRKVAAGESVGYGRRGLLSRDSVIATVSIGYADGYDRRFGNGVGQMTIGNATVRTVGDICMDMTMLDVSGLDVKEGDEVTVFGNVEKLAKTIGTIPYELLTGISQRVKRVYYYG</sequence>
<evidence type="ECO:0000256" key="1">
    <source>
        <dbReference type="ARBA" id="ARBA00000316"/>
    </source>
</evidence>
<evidence type="ECO:0000256" key="5">
    <source>
        <dbReference type="HAMAP-Rule" id="MF_01201"/>
    </source>
</evidence>
<protein>
    <recommendedName>
        <fullName evidence="5">Alanine racemase</fullName>
        <ecNumber evidence="5">5.1.1.1</ecNumber>
    </recommendedName>
</protein>
<evidence type="ECO:0000256" key="4">
    <source>
        <dbReference type="ARBA" id="ARBA00023235"/>
    </source>
</evidence>
<dbReference type="InterPro" id="IPR036615">
    <property type="entry name" value="Mur_ligase_C_dom_sf"/>
</dbReference>
<dbReference type="AlphaFoldDB" id="A0A1I3J834"/>
<dbReference type="NCBIfam" id="NF008897">
    <property type="entry name" value="PRK11930.1"/>
    <property type="match status" value="1"/>
</dbReference>
<name>A0A1I3J834_9SPHI</name>
<dbReference type="Pfam" id="PF01168">
    <property type="entry name" value="Ala_racemase_N"/>
    <property type="match status" value="1"/>
</dbReference>
<dbReference type="NCBIfam" id="TIGR00492">
    <property type="entry name" value="alr"/>
    <property type="match status" value="1"/>
</dbReference>
<dbReference type="GO" id="GO:0005524">
    <property type="term" value="F:ATP binding"/>
    <property type="evidence" value="ECO:0007669"/>
    <property type="project" value="InterPro"/>
</dbReference>
<comment type="pathway">
    <text evidence="5">Amino-acid biosynthesis; D-alanine biosynthesis; D-alanine from L-alanine: step 1/1.</text>
</comment>
<dbReference type="PRINTS" id="PR00992">
    <property type="entry name" value="ALARACEMASE"/>
</dbReference>
<dbReference type="RefSeq" id="WP_090626591.1">
    <property type="nucleotide sequence ID" value="NZ_FOQO01000004.1"/>
</dbReference>
<organism evidence="9 10">
    <name type="scientific">Parapedobacter indicus</name>
    <dbReference type="NCBI Taxonomy" id="1477437"/>
    <lineage>
        <taxon>Bacteria</taxon>
        <taxon>Pseudomonadati</taxon>
        <taxon>Bacteroidota</taxon>
        <taxon>Sphingobacteriia</taxon>
        <taxon>Sphingobacteriales</taxon>
        <taxon>Sphingobacteriaceae</taxon>
        <taxon>Parapedobacter</taxon>
    </lineage>
</organism>
<keyword evidence="9" id="KW-0436">Ligase</keyword>
<dbReference type="Gene3D" id="3.40.1390.10">
    <property type="entry name" value="MurE/MurF, N-terminal domain"/>
    <property type="match status" value="1"/>
</dbReference>
<dbReference type="GO" id="GO:0008784">
    <property type="term" value="F:alanine racemase activity"/>
    <property type="evidence" value="ECO:0007669"/>
    <property type="project" value="UniProtKB-UniRule"/>
</dbReference>
<dbReference type="InterPro" id="IPR009006">
    <property type="entry name" value="Ala_racemase/Decarboxylase_C"/>
</dbReference>
<feature type="domain" description="Alanine racemase C-terminal" evidence="8">
    <location>
        <begin position="697"/>
        <end position="818"/>
    </location>
</feature>
<dbReference type="InterPro" id="IPR013221">
    <property type="entry name" value="Mur_ligase_cen"/>
</dbReference>
<feature type="active site" description="Proton acceptor; specific for D-alanine" evidence="5">
    <location>
        <position position="492"/>
    </location>
</feature>
<evidence type="ECO:0000256" key="2">
    <source>
        <dbReference type="ARBA" id="ARBA00001933"/>
    </source>
</evidence>
<dbReference type="PANTHER" id="PTHR30511">
    <property type="entry name" value="ALANINE RACEMASE"/>
    <property type="match status" value="1"/>
</dbReference>
<dbReference type="STRING" id="1477437.SAMN05444682_104353"/>
<dbReference type="HAMAP" id="MF_01201">
    <property type="entry name" value="Ala_racemase"/>
    <property type="match status" value="1"/>
</dbReference>
<keyword evidence="10" id="KW-1185">Reference proteome</keyword>